<sequence length="219" mass="24631">MSKNLLIVFLVFSCLSHGQSLFKQIDLVDEFGDKTGTAFANITHGTFSNTATSDSKLLVKAILNPSHGYNLDEYKAYLKEEYDKYGYSEKQIKQGLKYANKSLDAANNLKGTITFKLYEYGDHLANIDGDEYGQLSIKLADGKKIRTLMGLSSFHGGDVVIIGYKEKTKGMSGVENMIKYGTYYWEQTEIYDSIVNSDEPIEVVISLKNSTYKFTLERP</sequence>
<proteinExistence type="predicted"/>
<organism evidence="1 2">
    <name type="scientific">Flagellimonas oceani</name>
    <dbReference type="NCBI Taxonomy" id="2698672"/>
    <lineage>
        <taxon>Bacteria</taxon>
        <taxon>Pseudomonadati</taxon>
        <taxon>Bacteroidota</taxon>
        <taxon>Flavobacteriia</taxon>
        <taxon>Flavobacteriales</taxon>
        <taxon>Flavobacteriaceae</taxon>
        <taxon>Flagellimonas</taxon>
    </lineage>
</organism>
<gene>
    <name evidence="1" type="ORF">GVT53_10000</name>
</gene>
<dbReference type="AlphaFoldDB" id="A0A6G7J2V5"/>
<dbReference type="EMBL" id="CP049616">
    <property type="protein sequence ID" value="QII45000.1"/>
    <property type="molecule type" value="Genomic_DNA"/>
</dbReference>
<evidence type="ECO:0000313" key="2">
    <source>
        <dbReference type="Proteomes" id="UP000502928"/>
    </source>
</evidence>
<name>A0A6G7J2V5_9FLAO</name>
<protein>
    <submittedName>
        <fullName evidence="1">Uncharacterized protein</fullName>
    </submittedName>
</protein>
<keyword evidence="2" id="KW-1185">Reference proteome</keyword>
<accession>A0A6G7J2V5</accession>
<reference evidence="1 2" key="1">
    <citation type="submission" date="2020-02" db="EMBL/GenBank/DDBJ databases">
        <title>Complete genome of Muricauda sp. 501str8.</title>
        <authorList>
            <person name="Dong B."/>
            <person name="Zhu S."/>
            <person name="Yang J."/>
            <person name="Chen J."/>
        </authorList>
    </citation>
    <scope>NUCLEOTIDE SEQUENCE [LARGE SCALE GENOMIC DNA]</scope>
    <source>
        <strain evidence="1 2">501str8</strain>
    </source>
</reference>
<dbReference type="RefSeq" id="WP_166248525.1">
    <property type="nucleotide sequence ID" value="NZ_CP049616.1"/>
</dbReference>
<dbReference type="Proteomes" id="UP000502928">
    <property type="component" value="Chromosome"/>
</dbReference>
<dbReference type="KEGG" id="mut:GVT53_10000"/>
<evidence type="ECO:0000313" key="1">
    <source>
        <dbReference type="EMBL" id="QII45000.1"/>
    </source>
</evidence>